<feature type="compositionally biased region" description="Acidic residues" evidence="4">
    <location>
        <begin position="442"/>
        <end position="461"/>
    </location>
</feature>
<feature type="region of interest" description="Disordered" evidence="4">
    <location>
        <begin position="379"/>
        <end position="461"/>
    </location>
</feature>
<dbReference type="PROSITE" id="PS50297">
    <property type="entry name" value="ANK_REP_REGION"/>
    <property type="match status" value="2"/>
</dbReference>
<feature type="compositionally biased region" description="Basic and acidic residues" evidence="4">
    <location>
        <begin position="379"/>
        <end position="407"/>
    </location>
</feature>
<dbReference type="Gene3D" id="1.25.40.20">
    <property type="entry name" value="Ankyrin repeat-containing domain"/>
    <property type="match status" value="1"/>
</dbReference>
<dbReference type="SMART" id="SM00248">
    <property type="entry name" value="ANK"/>
    <property type="match status" value="3"/>
</dbReference>
<feature type="compositionally biased region" description="Acidic residues" evidence="4">
    <location>
        <begin position="335"/>
        <end position="349"/>
    </location>
</feature>
<evidence type="ECO:0000256" key="2">
    <source>
        <dbReference type="ARBA" id="ARBA00023043"/>
    </source>
</evidence>
<comment type="caution">
    <text evidence="5">The sequence shown here is derived from an EMBL/GenBank/DDBJ whole genome shotgun (WGS) entry which is preliminary data.</text>
</comment>
<dbReference type="Proteomes" id="UP001283361">
    <property type="component" value="Unassembled WGS sequence"/>
</dbReference>
<keyword evidence="6" id="KW-1185">Reference proteome</keyword>
<protein>
    <recommendedName>
        <fullName evidence="7">SAM domain-containing protein</fullName>
    </recommendedName>
</protein>
<dbReference type="Pfam" id="PF12796">
    <property type="entry name" value="Ank_2"/>
    <property type="match status" value="1"/>
</dbReference>
<dbReference type="EMBL" id="JAWDGP010005174">
    <property type="protein sequence ID" value="KAK3759058.1"/>
    <property type="molecule type" value="Genomic_DNA"/>
</dbReference>
<dbReference type="InterPro" id="IPR036770">
    <property type="entry name" value="Ankyrin_rpt-contain_sf"/>
</dbReference>
<feature type="compositionally biased region" description="Basic and acidic residues" evidence="4">
    <location>
        <begin position="159"/>
        <end position="174"/>
    </location>
</feature>
<sequence>MAERFINAARDGFLDILHEASRRDLNTTDDEGMTATHWAARAGNLAALRIIVARGGSVDKADYQGMTALHHGAERGDISIVSFLVEFGCNVYSMDNEGHSAIDLAGLHNRNDIVRYLDSEIARRQMKNPKDSESQKMKALRKAEKNLKQYEKMIDAAAKKLDKEQKKRNKELGRQEAPTADGAATQKTSFFKTLTMRGRNMAKAKNGLGSTIGASSSQNIPWTGTAKYSDFTGTATVTSRKGGIASKIQKKQTEASLRPGGWAGGTAGYKSVRSVSSDHGFAGPTSDIYYVGSVHGMGLGDGKRQPISPDFFQKSKVYKSRSEADLLDSGIDSFNGDDDNNNDEDDDDAPGIFNRPEFGKMAFLQKHNFLNTLQSLHDEKSTLSKPKSFPEDQRLSGDGQEGDRPSVHSDASASKDSSVVSRSSQPLAGQSDDHASTQIPWDQDDLGNLDDDDDDEYDDETSKEMSTLYMFLWSCDLARLMPVFTREKVDLTLLMRMTDAEMKEIGLEFGPRKRLREAIAKRQAALQAPPPVMESTYL</sequence>
<dbReference type="PROSITE" id="PS50088">
    <property type="entry name" value="ANK_REPEAT"/>
    <property type="match status" value="2"/>
</dbReference>
<feature type="repeat" description="ANK" evidence="3">
    <location>
        <begin position="31"/>
        <end position="63"/>
    </location>
</feature>
<feature type="region of interest" description="Disordered" evidence="4">
    <location>
        <begin position="159"/>
        <end position="186"/>
    </location>
</feature>
<dbReference type="PANTHER" id="PTHR24201">
    <property type="entry name" value="ANK_REP_REGION DOMAIN-CONTAINING PROTEIN"/>
    <property type="match status" value="1"/>
</dbReference>
<proteinExistence type="predicted"/>
<dbReference type="InterPro" id="IPR013761">
    <property type="entry name" value="SAM/pointed_sf"/>
</dbReference>
<evidence type="ECO:0000256" key="1">
    <source>
        <dbReference type="ARBA" id="ARBA00022737"/>
    </source>
</evidence>
<evidence type="ECO:0000313" key="5">
    <source>
        <dbReference type="EMBL" id="KAK3759058.1"/>
    </source>
</evidence>
<dbReference type="AlphaFoldDB" id="A0AAE1D799"/>
<feature type="repeat" description="ANK" evidence="3">
    <location>
        <begin position="64"/>
        <end position="96"/>
    </location>
</feature>
<feature type="region of interest" description="Disordered" evidence="4">
    <location>
        <begin position="328"/>
        <end position="354"/>
    </location>
</feature>
<gene>
    <name evidence="5" type="ORF">RRG08_022047</name>
</gene>
<dbReference type="SUPFAM" id="SSF48403">
    <property type="entry name" value="Ankyrin repeat"/>
    <property type="match status" value="1"/>
</dbReference>
<evidence type="ECO:0008006" key="7">
    <source>
        <dbReference type="Google" id="ProtNLM"/>
    </source>
</evidence>
<keyword evidence="2 3" id="KW-0040">ANK repeat</keyword>
<feature type="compositionally biased region" description="Low complexity" evidence="4">
    <location>
        <begin position="408"/>
        <end position="424"/>
    </location>
</feature>
<accession>A0AAE1D799</accession>
<evidence type="ECO:0000256" key="3">
    <source>
        <dbReference type="PROSITE-ProRule" id="PRU00023"/>
    </source>
</evidence>
<name>A0AAE1D799_9GAST</name>
<reference evidence="5" key="1">
    <citation type="journal article" date="2023" name="G3 (Bethesda)">
        <title>A reference genome for the long-term kleptoplast-retaining sea slug Elysia crispata morphotype clarki.</title>
        <authorList>
            <person name="Eastman K.E."/>
            <person name="Pendleton A.L."/>
            <person name="Shaikh M.A."/>
            <person name="Suttiyut T."/>
            <person name="Ogas R."/>
            <person name="Tomko P."/>
            <person name="Gavelis G."/>
            <person name="Widhalm J.R."/>
            <person name="Wisecaver J.H."/>
        </authorList>
    </citation>
    <scope>NUCLEOTIDE SEQUENCE</scope>
    <source>
        <strain evidence="5">ECLA1</strain>
    </source>
</reference>
<organism evidence="5 6">
    <name type="scientific">Elysia crispata</name>
    <name type="common">lettuce slug</name>
    <dbReference type="NCBI Taxonomy" id="231223"/>
    <lineage>
        <taxon>Eukaryota</taxon>
        <taxon>Metazoa</taxon>
        <taxon>Spiralia</taxon>
        <taxon>Lophotrochozoa</taxon>
        <taxon>Mollusca</taxon>
        <taxon>Gastropoda</taxon>
        <taxon>Heterobranchia</taxon>
        <taxon>Euthyneura</taxon>
        <taxon>Panpulmonata</taxon>
        <taxon>Sacoglossa</taxon>
        <taxon>Placobranchoidea</taxon>
        <taxon>Plakobranchidae</taxon>
        <taxon>Elysia</taxon>
    </lineage>
</organism>
<evidence type="ECO:0000256" key="4">
    <source>
        <dbReference type="SAM" id="MobiDB-lite"/>
    </source>
</evidence>
<dbReference type="Gene3D" id="1.10.150.50">
    <property type="entry name" value="Transcription Factor, Ets-1"/>
    <property type="match status" value="1"/>
</dbReference>
<dbReference type="InterPro" id="IPR050776">
    <property type="entry name" value="Ank_Repeat/CDKN_Inhibitor"/>
</dbReference>
<dbReference type="PANTHER" id="PTHR24201:SF15">
    <property type="entry name" value="ANKYRIN REPEAT DOMAIN-CONTAINING PROTEIN 66"/>
    <property type="match status" value="1"/>
</dbReference>
<dbReference type="SUPFAM" id="SSF47769">
    <property type="entry name" value="SAM/Pointed domain"/>
    <property type="match status" value="1"/>
</dbReference>
<dbReference type="InterPro" id="IPR002110">
    <property type="entry name" value="Ankyrin_rpt"/>
</dbReference>
<evidence type="ECO:0000313" key="6">
    <source>
        <dbReference type="Proteomes" id="UP001283361"/>
    </source>
</evidence>
<keyword evidence="1" id="KW-0677">Repeat</keyword>